<evidence type="ECO:0000256" key="2">
    <source>
        <dbReference type="PIRNR" id="PIRNR007949"/>
    </source>
</evidence>
<comment type="function">
    <text evidence="2">Essential for vacuolar protein sorting. Required for vacuole biogenesis, stability and to maintain vacuole morphology.</text>
</comment>
<dbReference type="InterPro" id="IPR036322">
    <property type="entry name" value="WD40_repeat_dom_sf"/>
</dbReference>
<dbReference type="SUPFAM" id="SSF50978">
    <property type="entry name" value="WD40 repeat-like"/>
    <property type="match status" value="1"/>
</dbReference>
<dbReference type="InterPro" id="IPR006926">
    <property type="entry name" value="Vps16_N"/>
</dbReference>
<evidence type="ECO:0000256" key="1">
    <source>
        <dbReference type="ARBA" id="ARBA00009250"/>
    </source>
</evidence>
<dbReference type="GO" id="GO:0016197">
    <property type="term" value="P:endosomal transport"/>
    <property type="evidence" value="ECO:0007669"/>
    <property type="project" value="TreeGrafter"/>
</dbReference>
<dbReference type="OrthoDB" id="1792at2759"/>
<accession>A0A9P4MER2</accession>
<dbReference type="Pfam" id="PF04841">
    <property type="entry name" value="Vps16_N"/>
    <property type="match status" value="1"/>
</dbReference>
<dbReference type="InterPro" id="IPR016534">
    <property type="entry name" value="VPS16"/>
</dbReference>
<dbReference type="PANTHER" id="PTHR12811:SF0">
    <property type="entry name" value="VACUOLAR PROTEIN SORTING-ASSOCIATED PROTEIN 16 HOMOLOG"/>
    <property type="match status" value="1"/>
</dbReference>
<dbReference type="AlphaFoldDB" id="A0A9P4MER2"/>
<dbReference type="PIRSF" id="PIRSF007949">
    <property type="entry name" value="VPS16"/>
    <property type="match status" value="1"/>
</dbReference>
<dbReference type="EMBL" id="ML978121">
    <property type="protein sequence ID" value="KAF2104727.1"/>
    <property type="molecule type" value="Genomic_DNA"/>
</dbReference>
<dbReference type="InterPro" id="IPR006925">
    <property type="entry name" value="Vps16_C"/>
</dbReference>
<gene>
    <name evidence="5" type="ORF">NA57DRAFT_29584</name>
</gene>
<sequence length="830" mass="93084">MSKPTADWERVGDRFYRKTQLYTSVFDQDLELENYVIAGAPYSGALAFYRDERKIHTYRGTQAAKSSIDIYSCAGKLIRRINWDQGAIKGLGWSEDEKLLVVTESGDVRCYSDLQSDFDPFSLGHGAEAHGVIACRFWSSGFVALLGNNNLVAVSQYHEPRPKLLAVPPEEPVVSWTLIPPAESLSRSVEVLLAIGQTIFVVDATDCEDRGLDRGPFKHISVSSNGKYVALYTEDGKVWVVSSDFQNRLSEYDSKSKTVPKDMQWCGNNAVVLAWEDEVHLVGPNGAASRYFYDGWVHLIPDYDGVRVFTNDICEFLQKVPEATEEVFRLGSTSPASILLDAIDQLDKRSPKADDNIQLIKADLDSAVDACVRAAGQEYSIHWQKQLLRAASFGKSVLDLYNSDDFVDMLETLRVLNGVRFYEVGIPLSYDQYMRLTPERLIQRLINRNEYLLALKIAEYLRLPTDNIYVHWACQKVKVSSDPEEEICQMIVQRLSGKPGISFEIIARAAYDEGRTKLATDLLNYEPRAGKQVPLLLSMKEDGIALDKAIESGDTDLVYYVLIHLRKKLALASFFRTINTRPVATALVESSARDQDTELLKDLYYQDDRRLDGANLLLEDALKQKDAQPRIDKLKLASKLLQDSRDHSFHAKALDEAQRLLRAQEGLEKDLSGDGAVTFAGLSLNETLHKLISLNQARRATSLQSAFSVPPKTFAWIQLRALVDSRNWNALEELSRQKKSPIGWEPYFNAVLGAGNTRLASLYVPKCTGVGPKEKVEMWIKCGMVAKAAEEAYKSKDLKALEELRGNFGTAGQDGVEIERYIGLLRGGKR</sequence>
<dbReference type="GO" id="GO:0042144">
    <property type="term" value="P:vacuole fusion, non-autophagic"/>
    <property type="evidence" value="ECO:0007669"/>
    <property type="project" value="TreeGrafter"/>
</dbReference>
<keyword evidence="2" id="KW-0813">Transport</keyword>
<organism evidence="5 6">
    <name type="scientific">Rhizodiscina lignyota</name>
    <dbReference type="NCBI Taxonomy" id="1504668"/>
    <lineage>
        <taxon>Eukaryota</taxon>
        <taxon>Fungi</taxon>
        <taxon>Dikarya</taxon>
        <taxon>Ascomycota</taxon>
        <taxon>Pezizomycotina</taxon>
        <taxon>Dothideomycetes</taxon>
        <taxon>Pleosporomycetidae</taxon>
        <taxon>Aulographales</taxon>
        <taxon>Rhizodiscinaceae</taxon>
        <taxon>Rhizodiscina</taxon>
    </lineage>
</organism>
<name>A0A9P4MER2_9PEZI</name>
<keyword evidence="6" id="KW-1185">Reference proteome</keyword>
<dbReference type="GO" id="GO:0006886">
    <property type="term" value="P:intracellular protein transport"/>
    <property type="evidence" value="ECO:0007669"/>
    <property type="project" value="InterPro"/>
</dbReference>
<dbReference type="FunFam" id="2.130.10.10:FF:000635">
    <property type="entry name" value="Probable vacuolar protein sorting-associated protein 16 homolog"/>
    <property type="match status" value="1"/>
</dbReference>
<dbReference type="InterPro" id="IPR015943">
    <property type="entry name" value="WD40/YVTN_repeat-like_dom_sf"/>
</dbReference>
<dbReference type="Proteomes" id="UP000799772">
    <property type="component" value="Unassembled WGS sequence"/>
</dbReference>
<dbReference type="GO" id="GO:0005768">
    <property type="term" value="C:endosome"/>
    <property type="evidence" value="ECO:0007669"/>
    <property type="project" value="TreeGrafter"/>
</dbReference>
<evidence type="ECO:0000313" key="6">
    <source>
        <dbReference type="Proteomes" id="UP000799772"/>
    </source>
</evidence>
<reference evidence="5" key="1">
    <citation type="journal article" date="2020" name="Stud. Mycol.">
        <title>101 Dothideomycetes genomes: a test case for predicting lifestyles and emergence of pathogens.</title>
        <authorList>
            <person name="Haridas S."/>
            <person name="Albert R."/>
            <person name="Binder M."/>
            <person name="Bloem J."/>
            <person name="Labutti K."/>
            <person name="Salamov A."/>
            <person name="Andreopoulos B."/>
            <person name="Baker S."/>
            <person name="Barry K."/>
            <person name="Bills G."/>
            <person name="Bluhm B."/>
            <person name="Cannon C."/>
            <person name="Castanera R."/>
            <person name="Culley D."/>
            <person name="Daum C."/>
            <person name="Ezra D."/>
            <person name="Gonzalez J."/>
            <person name="Henrissat B."/>
            <person name="Kuo A."/>
            <person name="Liang C."/>
            <person name="Lipzen A."/>
            <person name="Lutzoni F."/>
            <person name="Magnuson J."/>
            <person name="Mondo S."/>
            <person name="Nolan M."/>
            <person name="Ohm R."/>
            <person name="Pangilinan J."/>
            <person name="Park H.-J."/>
            <person name="Ramirez L."/>
            <person name="Alfaro M."/>
            <person name="Sun H."/>
            <person name="Tritt A."/>
            <person name="Yoshinaga Y."/>
            <person name="Zwiers L.-H."/>
            <person name="Turgeon B."/>
            <person name="Goodwin S."/>
            <person name="Spatafora J."/>
            <person name="Crous P."/>
            <person name="Grigoriev I."/>
        </authorList>
    </citation>
    <scope>NUCLEOTIDE SEQUENCE</scope>
    <source>
        <strain evidence="5">CBS 133067</strain>
    </source>
</reference>
<dbReference type="InterPro" id="IPR038132">
    <property type="entry name" value="Vps16_C_sf"/>
</dbReference>
<evidence type="ECO:0000313" key="5">
    <source>
        <dbReference type="EMBL" id="KAF2104727.1"/>
    </source>
</evidence>
<comment type="similarity">
    <text evidence="1 2">Belongs to the VPS16 family.</text>
</comment>
<keyword evidence="2" id="KW-0653">Protein transport</keyword>
<protein>
    <recommendedName>
        <fullName evidence="2">Probable vacuolar protein sorting-associated protein 16 homolog</fullName>
    </recommendedName>
</protein>
<feature type="domain" description="Vps16 N-terminal" evidence="4">
    <location>
        <begin position="4"/>
        <end position="408"/>
    </location>
</feature>
<dbReference type="PANTHER" id="PTHR12811">
    <property type="entry name" value="VACUOLAR PROTEIN SORTING VPS16"/>
    <property type="match status" value="1"/>
</dbReference>
<evidence type="ECO:0000259" key="3">
    <source>
        <dbReference type="Pfam" id="PF04840"/>
    </source>
</evidence>
<evidence type="ECO:0000259" key="4">
    <source>
        <dbReference type="Pfam" id="PF04841"/>
    </source>
</evidence>
<comment type="caution">
    <text evidence="5">The sequence shown here is derived from an EMBL/GenBank/DDBJ whole genome shotgun (WGS) entry which is preliminary data.</text>
</comment>
<proteinExistence type="inferred from homology"/>
<dbReference type="GO" id="GO:0003779">
    <property type="term" value="F:actin binding"/>
    <property type="evidence" value="ECO:0007669"/>
    <property type="project" value="TreeGrafter"/>
</dbReference>
<dbReference type="Gene3D" id="1.10.150.780">
    <property type="entry name" value="Vps16, C-terminal region"/>
    <property type="match status" value="1"/>
</dbReference>
<dbReference type="GO" id="GO:0030897">
    <property type="term" value="C:HOPS complex"/>
    <property type="evidence" value="ECO:0007669"/>
    <property type="project" value="TreeGrafter"/>
</dbReference>
<dbReference type="Gene3D" id="2.130.10.10">
    <property type="entry name" value="YVTN repeat-like/Quinoprotein amine dehydrogenase"/>
    <property type="match status" value="1"/>
</dbReference>
<feature type="domain" description="Vps16 C-terminal" evidence="3">
    <location>
        <begin position="501"/>
        <end position="810"/>
    </location>
</feature>
<dbReference type="Pfam" id="PF04840">
    <property type="entry name" value="Vps16_C"/>
    <property type="match status" value="1"/>
</dbReference>